<feature type="domain" description="ATPase AAA-type core" evidence="1">
    <location>
        <begin position="318"/>
        <end position="406"/>
    </location>
</feature>
<dbReference type="GO" id="GO:0005524">
    <property type="term" value="F:ATP binding"/>
    <property type="evidence" value="ECO:0007669"/>
    <property type="project" value="UniProtKB-KW"/>
</dbReference>
<keyword evidence="2" id="KW-0067">ATP-binding</keyword>
<name>A0ABT6IVB5_9GAMM</name>
<keyword evidence="3" id="KW-1185">Reference proteome</keyword>
<evidence type="ECO:0000259" key="1">
    <source>
        <dbReference type="Pfam" id="PF00004"/>
    </source>
</evidence>
<evidence type="ECO:0000313" key="2">
    <source>
        <dbReference type="EMBL" id="MDH4905012.1"/>
    </source>
</evidence>
<evidence type="ECO:0000313" key="3">
    <source>
        <dbReference type="Proteomes" id="UP001243298"/>
    </source>
</evidence>
<keyword evidence="2" id="KW-0547">Nucleotide-binding</keyword>
<dbReference type="EMBL" id="PGFT01000001">
    <property type="protein sequence ID" value="MDH4905012.1"/>
    <property type="molecule type" value="Genomic_DNA"/>
</dbReference>
<dbReference type="Gene3D" id="3.40.50.300">
    <property type="entry name" value="P-loop containing nucleotide triphosphate hydrolases"/>
    <property type="match status" value="1"/>
</dbReference>
<comment type="caution">
    <text evidence="2">The sequence shown here is derived from an EMBL/GenBank/DDBJ whole genome shotgun (WGS) entry which is preliminary data.</text>
</comment>
<dbReference type="SUPFAM" id="SSF52540">
    <property type="entry name" value="P-loop containing nucleoside triphosphate hydrolases"/>
    <property type="match status" value="1"/>
</dbReference>
<organism evidence="2 3">
    <name type="scientific">Psychrobacter pocilloporae</name>
    <dbReference type="NCBI Taxonomy" id="1775882"/>
    <lineage>
        <taxon>Bacteria</taxon>
        <taxon>Pseudomonadati</taxon>
        <taxon>Pseudomonadota</taxon>
        <taxon>Gammaproteobacteria</taxon>
        <taxon>Moraxellales</taxon>
        <taxon>Moraxellaceae</taxon>
        <taxon>Psychrobacter</taxon>
    </lineage>
</organism>
<gene>
    <name evidence="2" type="ORF">CUR83_08055</name>
</gene>
<dbReference type="InterPro" id="IPR027417">
    <property type="entry name" value="P-loop_NTPase"/>
</dbReference>
<dbReference type="InterPro" id="IPR003959">
    <property type="entry name" value="ATPase_AAA_core"/>
</dbReference>
<reference evidence="2 3" key="1">
    <citation type="submission" date="2017-11" db="EMBL/GenBank/DDBJ databases">
        <title>Whole genome sequencing of Psychrobacter pocilloporae S6-60T(=JCM 31058T=LMG 29157T).</title>
        <authorList>
            <person name="Das S.K."/>
        </authorList>
    </citation>
    <scope>NUCLEOTIDE SEQUENCE [LARGE SCALE GENOMIC DNA]</scope>
    <source>
        <strain evidence="2 3">S6-60</strain>
    </source>
</reference>
<dbReference type="RefSeq" id="WP_284719418.1">
    <property type="nucleotide sequence ID" value="NZ_PGFT01000001.1"/>
</dbReference>
<dbReference type="Proteomes" id="UP001243298">
    <property type="component" value="Unassembled WGS sequence"/>
</dbReference>
<accession>A0ABT6IVB5</accession>
<dbReference type="Pfam" id="PF00004">
    <property type="entry name" value="AAA"/>
    <property type="match status" value="1"/>
</dbReference>
<protein>
    <submittedName>
        <fullName evidence="2">ATP-binding protein</fullName>
    </submittedName>
</protein>
<proteinExistence type="predicted"/>
<sequence length="1765" mass="201941">MKNRNTSQSPELAGGDGFTYEGHVVAFYLTALLAEASAPGCDGTVVNVASQQRDFGYPLDDVIIKWKDASDRIGTTSLQVKRDLKISSAESNKNFRDIIRDSLASYQDASFNDDIDKYGVAVNEISSAKFRDLGFLCHIAAESGDIEHFEQRFSNEGNASAHIKAIRDVVYQLLNEFSATPLTPTQKHDFLKHFIIVRFDFLHDGEVDAHIAEQQIQSQLPTNSIVSPVLVWSYVYELGRESAGKAGQFDRVRLVHELSKVVKLKEGRTFEEQIAKIKELTNTYLHQIQSDIDGYSLDRTGLKLEFTEKIKSKRFIQITGMPGTGKSALLRQVVEGYLNSSFVLFLKSNQLVGKNWSQYAQSSGIPSTHNLKDLLVEIQSAGTPILFIDGIDRVDNQHRPIIEELISLILNDPLLIKWKIVVTLRETGLEPLRTWLGSVLKQASIGNVTVNKLDDNEANILSTQFPNLRSLLFSSSENVKHVTRTPFFAKVLSTLSLSNDTSPESELDLIHEWWKRGGYSATSQKVIDRQNALLELAERKVKNLSKPVKRRSLNSNSELDELNSDGVIRVDNRKSVVDFAHDIFFEWSLLYNLFEADDAWLDKIEAFGQPPAIARVVELLAQQKLQDEEWSIAIENPKFKTLRSQWLRAWLLGAISHPNTAQYSGQFRGKLAENDYDLYEKLLVWFQAEKTQPNPLILATSKDIKVATSLAWPTDLTLWFQVIIFILEDTPSLPENIYPRVVDVFKVFQNLAINFENATQPSQVVIEFSSKILQIALDWLSEIEGIKDHPSTHNWQLVNDITGFKDALRNLIIVSANSNPTFIQTYLNRLLDLDEIPNEIFKHIIQLSGFIVQKHADLIVEFCLKKLLCELPLDKYKRDCEERKRSQEYWLELNSIPQEELTDKQKKLLQRRAMFLSPFPTEVVSDSDWKSLAINSDFIGFYPSSPIKEPFHSLLKYAPDSGLRLITALSNHANKAWRQLHELSDEKLTPIPITLEFPWGSQAFWGNEKEYIWSRPYWINDTLSSAFMTLEKWCFEQLEAGANLDELIQKITKDHESVAILSVVSVLALEQQCISKTVFPLVTNQKVLDLDYYRFTQDIRGSSSDRKSYKFCLSNLLSAFVFSKFSEEIKKRLIGLANFLPYNFEEQMDNAVVTKRLIERAKFYAEYADEATYIVQPTENESIVTISHHSPSLNNSKNIEEQKKSVDFLSFNNIAYWAHKSLLQDSIVEGYSIQSALEFMKQYDELELFEDGCEGWTEESTHKRMKQNAVVAVATMALCFREALADTDLEWAREVINKILDLPFNSYECSTPEAKLTFHPKIFASKALASEIKFDTADDNSKIQILCIIASPVNEISISALNECLSLYEVDRKLSYSAIFIAISMSHNHLKYRNCNSDDTAKINVELQSIESILAEYYESDKQFIELPKCGSPWVELEQEKYRPSLNYSLNKSFDAIKWERSDEQWDTTFLSHILKQLPIKELLQSEFKEELLSFIENLINWTIELIEPSWSEQSNHKGNHGSLYEFSDALCNIIGTICGVLPFNVTYHRFVKPILNLKSQEGWQLIEPLISYCSCNLYDEIVASEDIVRILEHCMERFLQVEELNTNSYRIGEFDVFKNNALETLMFTRITQFDSAKRFANGNWTDIHLVMPIINKLVREAGWVGAVMQNFVQLCDHAKNDYPAEVFADQVLTVISKPKLVGWQGSTLYSRIAELVQFLAERDNPLDLETGKKLLRIIDWLIDQGDRRSASLQQSELFRSIKVN</sequence>